<protein>
    <submittedName>
        <fullName evidence="1">Uncharacterized protein</fullName>
    </submittedName>
</protein>
<evidence type="ECO:0000313" key="2">
    <source>
        <dbReference type="Proteomes" id="UP000053268"/>
    </source>
</evidence>
<gene>
    <name evidence="1" type="ORF">RR46_05637</name>
</gene>
<dbReference type="AlphaFoldDB" id="A0A194Q0T9"/>
<reference evidence="1 2" key="1">
    <citation type="journal article" date="2015" name="Nat. Commun.">
        <title>Outbred genome sequencing and CRISPR/Cas9 gene editing in butterflies.</title>
        <authorList>
            <person name="Li X."/>
            <person name="Fan D."/>
            <person name="Zhang W."/>
            <person name="Liu G."/>
            <person name="Zhang L."/>
            <person name="Zhao L."/>
            <person name="Fang X."/>
            <person name="Chen L."/>
            <person name="Dong Y."/>
            <person name="Chen Y."/>
            <person name="Ding Y."/>
            <person name="Zhao R."/>
            <person name="Feng M."/>
            <person name="Zhu Y."/>
            <person name="Feng Y."/>
            <person name="Jiang X."/>
            <person name="Zhu D."/>
            <person name="Xiang H."/>
            <person name="Feng X."/>
            <person name="Li S."/>
            <person name="Wang J."/>
            <person name="Zhang G."/>
            <person name="Kronforst M.R."/>
            <person name="Wang W."/>
        </authorList>
    </citation>
    <scope>NUCLEOTIDE SEQUENCE [LARGE SCALE GENOMIC DNA]</scope>
    <source>
        <strain evidence="1">Ya'a_city_454_Px</strain>
        <tissue evidence="1">Whole body</tissue>
    </source>
</reference>
<keyword evidence="2" id="KW-1185">Reference proteome</keyword>
<name>A0A194Q0T9_PAPXU</name>
<organism evidence="1 2">
    <name type="scientific">Papilio xuthus</name>
    <name type="common">Asian swallowtail butterfly</name>
    <dbReference type="NCBI Taxonomy" id="66420"/>
    <lineage>
        <taxon>Eukaryota</taxon>
        <taxon>Metazoa</taxon>
        <taxon>Ecdysozoa</taxon>
        <taxon>Arthropoda</taxon>
        <taxon>Hexapoda</taxon>
        <taxon>Insecta</taxon>
        <taxon>Pterygota</taxon>
        <taxon>Neoptera</taxon>
        <taxon>Endopterygota</taxon>
        <taxon>Lepidoptera</taxon>
        <taxon>Glossata</taxon>
        <taxon>Ditrysia</taxon>
        <taxon>Papilionoidea</taxon>
        <taxon>Papilionidae</taxon>
        <taxon>Papilioninae</taxon>
        <taxon>Papilio</taxon>
    </lineage>
</organism>
<evidence type="ECO:0000313" key="1">
    <source>
        <dbReference type="EMBL" id="KPI97020.1"/>
    </source>
</evidence>
<proteinExistence type="predicted"/>
<sequence>MPTEVQYMASLLVEQRTHFLDNPRDKAFWLNDDSEAINGNNAKTRRFTRIRSNAARSSK</sequence>
<dbReference type="EMBL" id="KQ459591">
    <property type="protein sequence ID" value="KPI97020.1"/>
    <property type="molecule type" value="Genomic_DNA"/>
</dbReference>
<accession>A0A194Q0T9</accession>
<dbReference type="Proteomes" id="UP000053268">
    <property type="component" value="Unassembled WGS sequence"/>
</dbReference>